<dbReference type="PANTHER" id="PTHR11138:SF5">
    <property type="entry name" value="METHIONYL-TRNA FORMYLTRANSFERASE, MITOCHONDRIAL"/>
    <property type="match status" value="1"/>
</dbReference>
<comment type="caution">
    <text evidence="3">The sequence shown here is derived from an EMBL/GenBank/DDBJ whole genome shotgun (WGS) entry which is preliminary data.</text>
</comment>
<protein>
    <recommendedName>
        <fullName evidence="5">Methionyl-tRNA formyltransferase</fullName>
    </recommendedName>
</protein>
<dbReference type="Pfam" id="PF00551">
    <property type="entry name" value="Formyl_trans_N"/>
    <property type="match status" value="1"/>
</dbReference>
<dbReference type="CDD" id="cd08370">
    <property type="entry name" value="FMT_C_like"/>
    <property type="match status" value="1"/>
</dbReference>
<dbReference type="Gene3D" id="3.40.50.12230">
    <property type="match status" value="1"/>
</dbReference>
<organism evidence="3 4">
    <name type="scientific">Bdellovibrio svalbardensis</name>
    <dbReference type="NCBI Taxonomy" id="2972972"/>
    <lineage>
        <taxon>Bacteria</taxon>
        <taxon>Pseudomonadati</taxon>
        <taxon>Bdellovibrionota</taxon>
        <taxon>Bdellovibrionia</taxon>
        <taxon>Bdellovibrionales</taxon>
        <taxon>Pseudobdellovibrionaceae</taxon>
        <taxon>Bdellovibrio</taxon>
    </lineage>
</organism>
<proteinExistence type="predicted"/>
<name>A0ABT6DML8_9BACT</name>
<evidence type="ECO:0008006" key="5">
    <source>
        <dbReference type="Google" id="ProtNLM"/>
    </source>
</evidence>
<dbReference type="Proteomes" id="UP001152321">
    <property type="component" value="Unassembled WGS sequence"/>
</dbReference>
<dbReference type="InterPro" id="IPR005793">
    <property type="entry name" value="Formyl_trans_C"/>
</dbReference>
<dbReference type="RefSeq" id="WP_277578818.1">
    <property type="nucleotide sequence ID" value="NZ_JANRMI010000004.1"/>
</dbReference>
<feature type="domain" description="Formyl transferase N-terminal" evidence="1">
    <location>
        <begin position="93"/>
        <end position="166"/>
    </location>
</feature>
<feature type="domain" description="Formyl transferase C-terminal" evidence="2">
    <location>
        <begin position="199"/>
        <end position="287"/>
    </location>
</feature>
<keyword evidence="4" id="KW-1185">Reference proteome</keyword>
<dbReference type="InterPro" id="IPR036477">
    <property type="entry name" value="Formyl_transf_N_sf"/>
</dbReference>
<dbReference type="PANTHER" id="PTHR11138">
    <property type="entry name" value="METHIONYL-TRNA FORMYLTRANSFERASE"/>
    <property type="match status" value="1"/>
</dbReference>
<accession>A0ABT6DML8</accession>
<dbReference type="SUPFAM" id="SSF53328">
    <property type="entry name" value="Formyltransferase"/>
    <property type="match status" value="1"/>
</dbReference>
<evidence type="ECO:0000259" key="2">
    <source>
        <dbReference type="Pfam" id="PF02911"/>
    </source>
</evidence>
<dbReference type="EMBL" id="JANRMI010000004">
    <property type="protein sequence ID" value="MDG0817340.1"/>
    <property type="molecule type" value="Genomic_DNA"/>
</dbReference>
<evidence type="ECO:0000313" key="4">
    <source>
        <dbReference type="Proteomes" id="UP001152321"/>
    </source>
</evidence>
<evidence type="ECO:0000313" key="3">
    <source>
        <dbReference type="EMBL" id="MDG0817340.1"/>
    </source>
</evidence>
<evidence type="ECO:0000259" key="1">
    <source>
        <dbReference type="Pfam" id="PF00551"/>
    </source>
</evidence>
<sequence>MKGLILNKKVALFLMTEKGLHVLRRIIEEFPLHIISEVVVARDRAVQNDFVDEIVALCQKNYIRCSDEIPKTNDNVICIAVSWRTLISITDGRKLIVFHDSLLPRYRGFNPLVTALLNGDREIGATALWACDKYDRGKVITQKSSAIDYPITVQSAIQRICSLYEEMSVEIIRDMISGNLTAGVDQDDARATYSIWRDENDYWVDWVQDSSYIKRFVDSVGFPYKGACSYMAGKVVRITGAEILPEICIENNSPGKIFELENGCPIVLCGKGLLKITGLTNEEGQELLPLKKLKQRFASE</sequence>
<reference evidence="3" key="1">
    <citation type="submission" date="2022-08" db="EMBL/GenBank/DDBJ databases">
        <title>Novel Bdellovibrio Species Isolated from Svalbard: Designation Bdellovibrio svalbardensis.</title>
        <authorList>
            <person name="Mitchell R.J."/>
            <person name="Choi S.Y."/>
        </authorList>
    </citation>
    <scope>NUCLEOTIDE SEQUENCE</scope>
    <source>
        <strain evidence="3">PAP01</strain>
    </source>
</reference>
<dbReference type="Pfam" id="PF02911">
    <property type="entry name" value="Formyl_trans_C"/>
    <property type="match status" value="1"/>
</dbReference>
<dbReference type="InterPro" id="IPR011034">
    <property type="entry name" value="Formyl_transferase-like_C_sf"/>
</dbReference>
<dbReference type="SUPFAM" id="SSF50486">
    <property type="entry name" value="FMT C-terminal domain-like"/>
    <property type="match status" value="1"/>
</dbReference>
<dbReference type="InterPro" id="IPR002376">
    <property type="entry name" value="Formyl_transf_N"/>
</dbReference>
<gene>
    <name evidence="3" type="ORF">NWE73_13245</name>
</gene>